<feature type="transmembrane region" description="Helical" evidence="6">
    <location>
        <begin position="465"/>
        <end position="485"/>
    </location>
</feature>
<dbReference type="InterPro" id="IPR050367">
    <property type="entry name" value="APC_superfamily"/>
</dbReference>
<dbReference type="EMBL" id="AL445067">
    <property type="protein sequence ID" value="CAC12403.1"/>
    <property type="molecule type" value="Genomic_DNA"/>
</dbReference>
<feature type="transmembrane region" description="Helical" evidence="6">
    <location>
        <begin position="400"/>
        <end position="420"/>
    </location>
</feature>
<dbReference type="Gene3D" id="1.20.1740.10">
    <property type="entry name" value="Amino acid/polyamine transporter I"/>
    <property type="match status" value="1"/>
</dbReference>
<dbReference type="PANTHER" id="PTHR42770:SF11">
    <property type="entry name" value="INNER MEMBRANE TRANSPORT PROTEIN YBAT"/>
    <property type="match status" value="1"/>
</dbReference>
<dbReference type="Pfam" id="PF13520">
    <property type="entry name" value="AA_permease_2"/>
    <property type="match status" value="1"/>
</dbReference>
<proteinExistence type="predicted"/>
<evidence type="ECO:0000256" key="1">
    <source>
        <dbReference type="ARBA" id="ARBA00004651"/>
    </source>
</evidence>
<dbReference type="InterPro" id="IPR002293">
    <property type="entry name" value="AA/rel_permease1"/>
</dbReference>
<keyword evidence="5 6" id="KW-0472">Membrane</keyword>
<feature type="transmembrane region" description="Helical" evidence="6">
    <location>
        <begin position="76"/>
        <end position="98"/>
    </location>
</feature>
<dbReference type="eggNOG" id="arCOG03650">
    <property type="taxonomic scope" value="Archaea"/>
</dbReference>
<evidence type="ECO:0000256" key="6">
    <source>
        <dbReference type="SAM" id="Phobius"/>
    </source>
</evidence>
<dbReference type="Proteomes" id="UP000001024">
    <property type="component" value="Chromosome"/>
</dbReference>
<evidence type="ECO:0000256" key="2">
    <source>
        <dbReference type="ARBA" id="ARBA00022475"/>
    </source>
</evidence>
<keyword evidence="2" id="KW-1003">Cell membrane</keyword>
<feature type="transmembrane region" description="Helical" evidence="6">
    <location>
        <begin position="105"/>
        <end position="124"/>
    </location>
</feature>
<dbReference type="EnsemblBacteria" id="CAC12403">
    <property type="protein sequence ID" value="CAC12403"/>
    <property type="gene ID" value="CAC12403"/>
</dbReference>
<reference evidence="7 8" key="1">
    <citation type="journal article" date="2000" name="Nature">
        <title>The genome sequence of the thermoacidophilic scavenger Thermoplasma acidophilum.</title>
        <authorList>
            <person name="Ruepp A."/>
            <person name="Graml W."/>
            <person name="Santos-Martinez M.L."/>
            <person name="Koretke K.K."/>
            <person name="Volker C."/>
            <person name="Mewes H.W."/>
            <person name="Frishman D."/>
            <person name="Stocker S."/>
            <person name="Lupas A.N."/>
            <person name="Baumeister W."/>
        </authorList>
    </citation>
    <scope>NUCLEOTIDE SEQUENCE [LARGE SCALE GENOMIC DNA]</scope>
    <source>
        <strain evidence="8">ATCC 25905 / DSM 1728 / JCM 9062 / NBRC 15155 / AMRC-C165</strain>
    </source>
</reference>
<organism evidence="7 8">
    <name type="scientific">Thermoplasma acidophilum (strain ATCC 25905 / DSM 1728 / JCM 9062 / NBRC 15155 / AMRC-C165)</name>
    <dbReference type="NCBI Taxonomy" id="273075"/>
    <lineage>
        <taxon>Archaea</taxon>
        <taxon>Methanobacteriati</taxon>
        <taxon>Thermoplasmatota</taxon>
        <taxon>Thermoplasmata</taxon>
        <taxon>Thermoplasmatales</taxon>
        <taxon>Thermoplasmataceae</taxon>
        <taxon>Thermoplasma</taxon>
    </lineage>
</organism>
<dbReference type="AlphaFoldDB" id="Q9HIQ2"/>
<evidence type="ECO:0000256" key="5">
    <source>
        <dbReference type="ARBA" id="ARBA00023136"/>
    </source>
</evidence>
<feature type="transmembrane region" description="Helical" evidence="6">
    <location>
        <begin position="440"/>
        <end position="459"/>
    </location>
</feature>
<feature type="transmembrane region" description="Helical" evidence="6">
    <location>
        <begin position="130"/>
        <end position="150"/>
    </location>
</feature>
<dbReference type="PIRSF" id="PIRSF006060">
    <property type="entry name" value="AA_transporter"/>
    <property type="match status" value="1"/>
</dbReference>
<evidence type="ECO:0000313" key="7">
    <source>
        <dbReference type="EMBL" id="CAC12403.1"/>
    </source>
</evidence>
<evidence type="ECO:0000256" key="4">
    <source>
        <dbReference type="ARBA" id="ARBA00022989"/>
    </source>
</evidence>
<evidence type="ECO:0000256" key="3">
    <source>
        <dbReference type="ARBA" id="ARBA00022692"/>
    </source>
</evidence>
<feature type="transmembrane region" description="Helical" evidence="6">
    <location>
        <begin position="31"/>
        <end position="56"/>
    </location>
</feature>
<dbReference type="STRING" id="273075.gene:9572503"/>
<keyword evidence="3 6" id="KW-0812">Transmembrane</keyword>
<dbReference type="GO" id="GO:0005886">
    <property type="term" value="C:plasma membrane"/>
    <property type="evidence" value="ECO:0007669"/>
    <property type="project" value="UniProtKB-SubCell"/>
</dbReference>
<dbReference type="HOGENOM" id="CLU_007946_20_3_2"/>
<feature type="transmembrane region" description="Helical" evidence="6">
    <location>
        <begin position="162"/>
        <end position="181"/>
    </location>
</feature>
<keyword evidence="8" id="KW-1185">Reference proteome</keyword>
<protein>
    <submittedName>
        <fullName evidence="7">Conserved hypothetical membrane protein</fullName>
    </submittedName>
</protein>
<feature type="transmembrane region" description="Helical" evidence="6">
    <location>
        <begin position="201"/>
        <end position="225"/>
    </location>
</feature>
<accession>Q9HIQ2</accession>
<comment type="subcellular location">
    <subcellularLocation>
        <location evidence="1">Cell membrane</location>
        <topology evidence="1">Multi-pass membrane protein</topology>
    </subcellularLocation>
</comment>
<sequence length="512" mass="55343">MDSALRLHGDVGTWGAIAEEISAMAPACDTVAFMTSAAMFAFVLTPLAFLIATLTMYLEVNTLYHLSKHHASAGGYYGYISTALGSKSAILSGFLYVLYQGVSTAAIPVYVAGILLPGVVQYFFHFTLPVWIWLPFVSVFIIAPIVLAIAGIRPQMKYVRYAAAYEVAFLAILGIIIIIHAPDNTLKVFDPFAWPSYDAQFRPYGGPFAGLGLGMIFGLTSFIGYGGSAPLGEEVRVKSSITRSLVLGLLIVGAVLTEVAYALTVGWGINDMSSFATAEIPGVIVATLYAGIIGGLLLSLTAFNSAFSDAVAMQANAGRVYFSMARDRVIPSVFAKISKRFGTPYISLIFIAGISVLMSLLVPFLVEVAMGYGPLFLITGHSIQNIDGVLENSFDLLSTMALVGLISVHLMLNTSVMTLFKRLKEKHYGLHKLTHPFEHYVLPAIATAVFIFVLYESIVPPVFPITQAVVAVAVYIVFMAIYIIWLSGRHPDIMKAAGRRVNLITEEEINGK</sequence>
<dbReference type="PaxDb" id="273075-Ta1279"/>
<dbReference type="PANTHER" id="PTHR42770">
    <property type="entry name" value="AMINO ACID TRANSPORTER-RELATED"/>
    <property type="match status" value="1"/>
</dbReference>
<evidence type="ECO:0000313" key="8">
    <source>
        <dbReference type="Proteomes" id="UP000001024"/>
    </source>
</evidence>
<dbReference type="GO" id="GO:0022857">
    <property type="term" value="F:transmembrane transporter activity"/>
    <property type="evidence" value="ECO:0007669"/>
    <property type="project" value="InterPro"/>
</dbReference>
<feature type="transmembrane region" description="Helical" evidence="6">
    <location>
        <begin position="345"/>
        <end position="366"/>
    </location>
</feature>
<feature type="transmembrane region" description="Helical" evidence="6">
    <location>
        <begin position="245"/>
        <end position="268"/>
    </location>
</feature>
<dbReference type="InParanoid" id="Q9HIQ2"/>
<gene>
    <name evidence="7" type="ordered locus">Ta1279</name>
</gene>
<dbReference type="KEGG" id="tac:Ta1279"/>
<name>Q9HIQ2_THEAC</name>
<keyword evidence="4 6" id="KW-1133">Transmembrane helix</keyword>
<feature type="transmembrane region" description="Helical" evidence="6">
    <location>
        <begin position="280"/>
        <end position="303"/>
    </location>
</feature>